<dbReference type="Proteomes" id="UP000620124">
    <property type="component" value="Unassembled WGS sequence"/>
</dbReference>
<sequence length="595" mass="66952">MLAPRPHRLGGLYLYLDPRPWLPSAAHTLLSSSPGLSRAQSVPRSPDQSLEVVPKRLKAVPPAAPGATREKEPDKNKLRRHTAREQQRIEFREKYTSAFPAWKFYFDVDNILPENVSTIRLAQAKIRQLNGTIEEFFSNRITHLITDQPVPPDPPAVPSSNKENDAPRSKLLKSPMKVKGPAADDLAPACDLVSKAKSFEKTKVWSMAKLQSVVDRCLDPAPAPASTAAPSASQGERRLSRLLQSEKLNGTGERDPTQKRHDFKYFSRGTYFMMVEDIRGELATVAVQEYLIPKGRDAPAARVPWPVLHCHPNSRGPFLPFDEKEQKRWEKAQRLEAEQAGERERQQDRMLRVEAMKRKAEARLLTCNQSGDLRRSASMNNMHRRAAEQMVDLDGDVADSNNASGYLSRVHVAASGNSVGITSTTGTTSTTGFSFRTVLPPSLRGRPEVITSRLPSAQVKNGDMGPPANLPERRPMLKKSRSTNTIRLPKRDEGSKPGYCECCRQKFEDFTQVPHRRPKAPQVCAVDKNNFLQLDFILDRVRRRTVEEVKQEELEWERKCSELRCSDEEDEDEALQETPSSDCEMFEGALVDLDS</sequence>
<dbReference type="PROSITE" id="PS51265">
    <property type="entry name" value="ZF_DBF4"/>
    <property type="match status" value="1"/>
</dbReference>
<dbReference type="EMBL" id="JACAZI010000004">
    <property type="protein sequence ID" value="KAF7362011.1"/>
    <property type="molecule type" value="Genomic_DNA"/>
</dbReference>
<evidence type="ECO:0000256" key="2">
    <source>
        <dbReference type="ARBA" id="ARBA00022771"/>
    </source>
</evidence>
<feature type="region of interest" description="Disordered" evidence="5">
    <location>
        <begin position="457"/>
        <end position="482"/>
    </location>
</feature>
<reference evidence="7" key="1">
    <citation type="submission" date="2020-05" db="EMBL/GenBank/DDBJ databases">
        <title>Mycena genomes resolve the evolution of fungal bioluminescence.</title>
        <authorList>
            <person name="Tsai I.J."/>
        </authorList>
    </citation>
    <scope>NUCLEOTIDE SEQUENCE</scope>
    <source>
        <strain evidence="7">CCC161011</strain>
    </source>
</reference>
<dbReference type="Gene3D" id="3.40.50.10190">
    <property type="entry name" value="BRCT domain"/>
    <property type="match status" value="1"/>
</dbReference>
<keyword evidence="3" id="KW-0862">Zinc</keyword>
<evidence type="ECO:0000313" key="7">
    <source>
        <dbReference type="EMBL" id="KAF7362011.1"/>
    </source>
</evidence>
<feature type="region of interest" description="Disordered" evidence="5">
    <location>
        <begin position="57"/>
        <end position="84"/>
    </location>
</feature>
<dbReference type="GO" id="GO:0043539">
    <property type="term" value="F:protein serine/threonine kinase activator activity"/>
    <property type="evidence" value="ECO:0007669"/>
    <property type="project" value="TreeGrafter"/>
</dbReference>
<feature type="region of interest" description="Disordered" evidence="5">
    <location>
        <begin position="147"/>
        <end position="169"/>
    </location>
</feature>
<gene>
    <name evidence="7" type="ORF">MVEN_00546300</name>
</gene>
<dbReference type="OrthoDB" id="21380at2759"/>
<organism evidence="7 8">
    <name type="scientific">Mycena venus</name>
    <dbReference type="NCBI Taxonomy" id="2733690"/>
    <lineage>
        <taxon>Eukaryota</taxon>
        <taxon>Fungi</taxon>
        <taxon>Dikarya</taxon>
        <taxon>Basidiomycota</taxon>
        <taxon>Agaricomycotina</taxon>
        <taxon>Agaricomycetes</taxon>
        <taxon>Agaricomycetidae</taxon>
        <taxon>Agaricales</taxon>
        <taxon>Marasmiineae</taxon>
        <taxon>Mycenaceae</taxon>
        <taxon>Mycena</taxon>
    </lineage>
</organism>
<dbReference type="Pfam" id="PF08630">
    <property type="entry name" value="Dfp1_Him1_M"/>
    <property type="match status" value="1"/>
</dbReference>
<name>A0A8H6YNN6_9AGAR</name>
<dbReference type="GO" id="GO:0031431">
    <property type="term" value="C:Dbf4-dependent protein kinase complex"/>
    <property type="evidence" value="ECO:0007669"/>
    <property type="project" value="TreeGrafter"/>
</dbReference>
<keyword evidence="8" id="KW-1185">Reference proteome</keyword>
<dbReference type="GO" id="GO:0003676">
    <property type="term" value="F:nucleic acid binding"/>
    <property type="evidence" value="ECO:0007669"/>
    <property type="project" value="InterPro"/>
</dbReference>
<dbReference type="InterPro" id="IPR013939">
    <property type="entry name" value="Regulatory_Dfp1/Him1"/>
</dbReference>
<evidence type="ECO:0000256" key="3">
    <source>
        <dbReference type="ARBA" id="ARBA00022833"/>
    </source>
</evidence>
<dbReference type="InterPro" id="IPR006572">
    <property type="entry name" value="Znf_DBF"/>
</dbReference>
<dbReference type="Pfam" id="PF07535">
    <property type="entry name" value="zf-DBF"/>
    <property type="match status" value="1"/>
</dbReference>
<dbReference type="GO" id="GO:1901987">
    <property type="term" value="P:regulation of cell cycle phase transition"/>
    <property type="evidence" value="ECO:0007669"/>
    <property type="project" value="TreeGrafter"/>
</dbReference>
<proteinExistence type="predicted"/>
<feature type="domain" description="DBF4-type" evidence="6">
    <location>
        <begin position="493"/>
        <end position="544"/>
    </location>
</feature>
<protein>
    <recommendedName>
        <fullName evidence="6">DBF4-type domain-containing protein</fullName>
    </recommendedName>
</protein>
<dbReference type="PANTHER" id="PTHR15375">
    <property type="entry name" value="ACTIVATOR OF S-PHASE KINASE-RELATED"/>
    <property type="match status" value="1"/>
</dbReference>
<evidence type="ECO:0000259" key="6">
    <source>
        <dbReference type="PROSITE" id="PS51265"/>
    </source>
</evidence>
<dbReference type="InterPro" id="IPR051590">
    <property type="entry name" value="Replication_Regulatory_Kinase"/>
</dbReference>
<dbReference type="PANTHER" id="PTHR15375:SF26">
    <property type="entry name" value="PROTEIN CHIFFON"/>
    <property type="match status" value="1"/>
</dbReference>
<dbReference type="GO" id="GO:0010571">
    <property type="term" value="P:positive regulation of nuclear cell cycle DNA replication"/>
    <property type="evidence" value="ECO:0007669"/>
    <property type="project" value="TreeGrafter"/>
</dbReference>
<dbReference type="GO" id="GO:0008270">
    <property type="term" value="F:zinc ion binding"/>
    <property type="evidence" value="ECO:0007669"/>
    <property type="project" value="UniProtKB-KW"/>
</dbReference>
<dbReference type="InterPro" id="IPR036420">
    <property type="entry name" value="BRCT_dom_sf"/>
</dbReference>
<dbReference type="SMART" id="SM00586">
    <property type="entry name" value="ZnF_DBF"/>
    <property type="match status" value="1"/>
</dbReference>
<keyword evidence="1" id="KW-0479">Metal-binding</keyword>
<evidence type="ECO:0000256" key="1">
    <source>
        <dbReference type="ARBA" id="ARBA00022723"/>
    </source>
</evidence>
<comment type="caution">
    <text evidence="7">The sequence shown here is derived from an EMBL/GenBank/DDBJ whole genome shotgun (WGS) entry which is preliminary data.</text>
</comment>
<evidence type="ECO:0000256" key="4">
    <source>
        <dbReference type="PROSITE-ProRule" id="PRU00600"/>
    </source>
</evidence>
<accession>A0A8H6YNN6</accession>
<dbReference type="Gene3D" id="6.10.250.3410">
    <property type="entry name" value="DBF zinc finger"/>
    <property type="match status" value="1"/>
</dbReference>
<evidence type="ECO:0000256" key="5">
    <source>
        <dbReference type="SAM" id="MobiDB-lite"/>
    </source>
</evidence>
<dbReference type="AlphaFoldDB" id="A0A8H6YNN6"/>
<evidence type="ECO:0000313" key="8">
    <source>
        <dbReference type="Proteomes" id="UP000620124"/>
    </source>
</evidence>
<dbReference type="InterPro" id="IPR038545">
    <property type="entry name" value="Znf_DBF_sf"/>
</dbReference>
<keyword evidence="2 4" id="KW-0863">Zinc-finger</keyword>